<evidence type="ECO:0000313" key="3">
    <source>
        <dbReference type="Proteomes" id="UP000014254"/>
    </source>
</evidence>
<sequence length="302" mass="34017">MSFEDKARQLKNSLDLNGVGRASSGGTIQGRRGMKDQRSEELEKKELLTKNIFKYSEQFTRFDIYFEKLATGPVSVDLNSFVPAMLQVGGKALKAVQPSGNTKVSKYNVPFKIRQASGLQVTHASLMPVLHALLFCGSIYNGNELVGSDLRKGFTIGLFPTTNNGSYIVHRRNDTIRQLVDEMLRKGTCYTVPADDKAKWKQWSEHNKFGPKTRPKGSSIRGLVRFCWNKRRMAFVVQDIESAAIAFGLAQVGLCRINMLEMGPVVSGRNEHQLKAVYLEPSLIMNSYMTFSYSQRQRIFDL</sequence>
<keyword evidence="3" id="KW-1185">Reference proteome</keyword>
<dbReference type="VEuPathDB" id="FungiDB:HMPREF1544_00519"/>
<proteinExistence type="predicted"/>
<reference evidence="3" key="1">
    <citation type="submission" date="2013-05" db="EMBL/GenBank/DDBJ databases">
        <title>The Genome sequence of Mucor circinelloides f. circinelloides 1006PhL.</title>
        <authorList>
            <consortium name="The Broad Institute Genomics Platform"/>
            <person name="Cuomo C."/>
            <person name="Earl A."/>
            <person name="Findley K."/>
            <person name="Lee S.C."/>
            <person name="Walker B."/>
            <person name="Young S."/>
            <person name="Zeng Q."/>
            <person name="Gargeya S."/>
            <person name="Fitzgerald M."/>
            <person name="Haas B."/>
            <person name="Abouelleil A."/>
            <person name="Allen A.W."/>
            <person name="Alvarado L."/>
            <person name="Arachchi H.M."/>
            <person name="Berlin A.M."/>
            <person name="Chapman S.B."/>
            <person name="Gainer-Dewar J."/>
            <person name="Goldberg J."/>
            <person name="Griggs A."/>
            <person name="Gujja S."/>
            <person name="Hansen M."/>
            <person name="Howarth C."/>
            <person name="Imamovic A."/>
            <person name="Ireland A."/>
            <person name="Larimer J."/>
            <person name="McCowan C."/>
            <person name="Murphy C."/>
            <person name="Pearson M."/>
            <person name="Poon T.W."/>
            <person name="Priest M."/>
            <person name="Roberts A."/>
            <person name="Saif S."/>
            <person name="Shea T."/>
            <person name="Sisk P."/>
            <person name="Sykes S."/>
            <person name="Wortman J."/>
            <person name="Nusbaum C."/>
            <person name="Birren B."/>
        </authorList>
    </citation>
    <scope>NUCLEOTIDE SEQUENCE [LARGE SCALE GENOMIC DNA]</scope>
    <source>
        <strain evidence="3">1006PhL</strain>
    </source>
</reference>
<name>S2JQC5_MUCC1</name>
<dbReference type="eggNOG" id="ENOG502TA5S">
    <property type="taxonomic scope" value="Eukaryota"/>
</dbReference>
<accession>S2JQC5</accession>
<evidence type="ECO:0000313" key="2">
    <source>
        <dbReference type="EMBL" id="EPB92506.1"/>
    </source>
</evidence>
<dbReference type="AlphaFoldDB" id="S2JQC5"/>
<dbReference type="EMBL" id="KE123899">
    <property type="protein sequence ID" value="EPB92506.1"/>
    <property type="molecule type" value="Genomic_DNA"/>
</dbReference>
<dbReference type="Proteomes" id="UP000014254">
    <property type="component" value="Unassembled WGS sequence"/>
</dbReference>
<dbReference type="OrthoDB" id="2282676at2759"/>
<feature type="region of interest" description="Disordered" evidence="1">
    <location>
        <begin position="14"/>
        <end position="41"/>
    </location>
</feature>
<protein>
    <submittedName>
        <fullName evidence="2">Uncharacterized protein</fullName>
    </submittedName>
</protein>
<organism evidence="2 3">
    <name type="scientific">Mucor circinelloides f. circinelloides (strain 1006PhL)</name>
    <name type="common">Mucormycosis agent</name>
    <name type="synonym">Calyptromyces circinelloides</name>
    <dbReference type="NCBI Taxonomy" id="1220926"/>
    <lineage>
        <taxon>Eukaryota</taxon>
        <taxon>Fungi</taxon>
        <taxon>Fungi incertae sedis</taxon>
        <taxon>Mucoromycota</taxon>
        <taxon>Mucoromycotina</taxon>
        <taxon>Mucoromycetes</taxon>
        <taxon>Mucorales</taxon>
        <taxon>Mucorineae</taxon>
        <taxon>Mucoraceae</taxon>
        <taxon>Mucor</taxon>
    </lineage>
</organism>
<dbReference type="InParanoid" id="S2JQC5"/>
<gene>
    <name evidence="2" type="ORF">HMPREF1544_00519</name>
</gene>
<evidence type="ECO:0000256" key="1">
    <source>
        <dbReference type="SAM" id="MobiDB-lite"/>
    </source>
</evidence>